<evidence type="ECO:0000259" key="2">
    <source>
        <dbReference type="PROSITE" id="PS50304"/>
    </source>
</evidence>
<reference evidence="3" key="1">
    <citation type="submission" date="2025-08" db="UniProtKB">
        <authorList>
            <consortium name="Ensembl"/>
        </authorList>
    </citation>
    <scope>IDENTIFICATION</scope>
    <source>
        <strain evidence="3">Glennie</strain>
    </source>
</reference>
<dbReference type="OrthoDB" id="9995375at2759"/>
<dbReference type="SMART" id="SM00333">
    <property type="entry name" value="TUDOR"/>
    <property type="match status" value="8"/>
</dbReference>
<feature type="region of interest" description="Disordered" evidence="1">
    <location>
        <begin position="1159"/>
        <end position="1218"/>
    </location>
</feature>
<evidence type="ECO:0000313" key="4">
    <source>
        <dbReference type="Proteomes" id="UP000002279"/>
    </source>
</evidence>
<feature type="region of interest" description="Disordered" evidence="1">
    <location>
        <begin position="1505"/>
        <end position="1528"/>
    </location>
</feature>
<feature type="domain" description="Tudor" evidence="2">
    <location>
        <begin position="292"/>
        <end position="350"/>
    </location>
</feature>
<dbReference type="CTD" id="100129278"/>
<proteinExistence type="predicted"/>
<feature type="domain" description="Tudor" evidence="2">
    <location>
        <begin position="532"/>
        <end position="590"/>
    </location>
</feature>
<dbReference type="Ensembl" id="ENSOANT00000047880.1">
    <property type="protein sequence ID" value="ENSOANP00000034337.1"/>
    <property type="gene ID" value="ENSOANG00000047651.1"/>
</dbReference>
<feature type="region of interest" description="Disordered" evidence="1">
    <location>
        <begin position="2008"/>
        <end position="2100"/>
    </location>
</feature>
<dbReference type="GeneID" id="103164857"/>
<dbReference type="KEGG" id="oaa:103164857"/>
<feature type="compositionally biased region" description="Polar residues" evidence="1">
    <location>
        <begin position="696"/>
        <end position="709"/>
    </location>
</feature>
<feature type="domain" description="Tudor" evidence="2">
    <location>
        <begin position="1597"/>
        <end position="1657"/>
    </location>
</feature>
<feature type="region of interest" description="Disordered" evidence="1">
    <location>
        <begin position="677"/>
        <end position="753"/>
    </location>
</feature>
<dbReference type="SUPFAM" id="SSF63748">
    <property type="entry name" value="Tudor/PWWP/MBT"/>
    <property type="match status" value="8"/>
</dbReference>
<evidence type="ECO:0000313" key="3">
    <source>
        <dbReference type="Ensembl" id="ENSOANP00000034337.1"/>
    </source>
</evidence>
<feature type="compositionally biased region" description="Basic and acidic residues" evidence="1">
    <location>
        <begin position="1950"/>
        <end position="1969"/>
    </location>
</feature>
<keyword evidence="4" id="KW-1185">Reference proteome</keyword>
<feature type="region of interest" description="Disordered" evidence="1">
    <location>
        <begin position="204"/>
        <end position="228"/>
    </location>
</feature>
<dbReference type="Bgee" id="ENSOANG00000047651">
    <property type="expression patterns" value="Expressed in testis and 7 other cell types or tissues"/>
</dbReference>
<dbReference type="Gene3D" id="2.40.50.90">
    <property type="match status" value="6"/>
</dbReference>
<feature type="compositionally biased region" description="Polar residues" evidence="1">
    <location>
        <begin position="1280"/>
        <end position="1289"/>
    </location>
</feature>
<feature type="compositionally biased region" description="Low complexity" evidence="1">
    <location>
        <begin position="736"/>
        <end position="747"/>
    </location>
</feature>
<name>A0A6I8N027_ORNAN</name>
<dbReference type="InterPro" id="IPR050621">
    <property type="entry name" value="Tudor_domain_containing"/>
</dbReference>
<dbReference type="PANTHER" id="PTHR22948:SF7">
    <property type="entry name" value="TUDOR DOMAIN-CONTAINING PROTEIN 15"/>
    <property type="match status" value="1"/>
</dbReference>
<feature type="domain" description="Tudor" evidence="2">
    <location>
        <begin position="813"/>
        <end position="872"/>
    </location>
</feature>
<dbReference type="CDD" id="cd20436">
    <property type="entry name" value="Tudor_TDRD15_rpt1"/>
    <property type="match status" value="1"/>
</dbReference>
<feature type="domain" description="Tudor" evidence="2">
    <location>
        <begin position="1370"/>
        <end position="1429"/>
    </location>
</feature>
<feature type="domain" description="Tudor" evidence="2">
    <location>
        <begin position="1025"/>
        <end position="1083"/>
    </location>
</feature>
<feature type="compositionally biased region" description="Basic and acidic residues" evidence="1">
    <location>
        <begin position="2041"/>
        <end position="2064"/>
    </location>
</feature>
<feature type="compositionally biased region" description="Low complexity" evidence="1">
    <location>
        <begin position="1161"/>
        <end position="1170"/>
    </location>
</feature>
<dbReference type="GeneTree" id="ENSGT00940000162581"/>
<dbReference type="RefSeq" id="XP_028927885.1">
    <property type="nucleotide sequence ID" value="XM_029072052.2"/>
</dbReference>
<dbReference type="InterPro" id="IPR035437">
    <property type="entry name" value="SNase_OB-fold_sf"/>
</dbReference>
<accession>A0A6I8N027</accession>
<dbReference type="RefSeq" id="XP_039768970.1">
    <property type="nucleotide sequence ID" value="XM_039913036.1"/>
</dbReference>
<dbReference type="PROSITE" id="PS50304">
    <property type="entry name" value="TUDOR"/>
    <property type="match status" value="7"/>
</dbReference>
<dbReference type="PANTHER" id="PTHR22948">
    <property type="entry name" value="TUDOR DOMAIN CONTAINING PROTEIN"/>
    <property type="match status" value="1"/>
</dbReference>
<feature type="domain" description="Tudor" evidence="2">
    <location>
        <begin position="59"/>
        <end position="117"/>
    </location>
</feature>
<dbReference type="Pfam" id="PF00567">
    <property type="entry name" value="TUDOR"/>
    <property type="match status" value="7"/>
</dbReference>
<dbReference type="RefSeq" id="XP_039768972.1">
    <property type="nucleotide sequence ID" value="XM_039913038.1"/>
</dbReference>
<organism evidence="3 4">
    <name type="scientific">Ornithorhynchus anatinus</name>
    <name type="common">Duckbill platypus</name>
    <dbReference type="NCBI Taxonomy" id="9258"/>
    <lineage>
        <taxon>Eukaryota</taxon>
        <taxon>Metazoa</taxon>
        <taxon>Chordata</taxon>
        <taxon>Craniata</taxon>
        <taxon>Vertebrata</taxon>
        <taxon>Euteleostomi</taxon>
        <taxon>Mammalia</taxon>
        <taxon>Monotremata</taxon>
        <taxon>Ornithorhynchidae</taxon>
        <taxon>Ornithorhynchus</taxon>
    </lineage>
</organism>
<feature type="region of interest" description="Disordered" evidence="1">
    <location>
        <begin position="1236"/>
        <end position="1316"/>
    </location>
</feature>
<dbReference type="FunFam" id="2.30.30.140:FF:000018">
    <property type="entry name" value="Serine/threonine-protein kinase 31"/>
    <property type="match status" value="1"/>
</dbReference>
<dbReference type="InterPro" id="IPR002999">
    <property type="entry name" value="Tudor"/>
</dbReference>
<dbReference type="OMA" id="CFYYRAV"/>
<sequence>MDSAPPPPDLSEMDLRICHVECVPQEVLVKFRGRCRPERELDYHILQSEIQHVPKTQVGVGIGERCLVEEEGSGDWHRGRVVEKVNELYKVVLVDCGKELKVSGARLASAHGDLFRLPPKMAVGVFANVLPAGERWSPKAVSFFRSLVGLQVKGHAQALSPRQIVLFEVPQISAHVLELKLGRPADGDSFRLIVELSEDSRRERAPGWSRRSYPPPQTSPSGDGVLPESRHIPSGLWPRLSVGVGMSARVISAKSPARFHCQLLRWLPELEALTAAMTSHYEAAGRGSGPSRDTFGVLCAAKRRNGQWQRGILQRLLPNDQVKIWFPDFGSGETVPSDHVEKLKREFLSAPLFSFPCSLSCLRDPTGDTVRLQLTLLKQALLGRVVALCVDGFGDDRLGFVTLRRRDVPRGSERLRRENRCVALSLREADGKPTDALGVSALRDPGKIPVDRFFGNAYWSRPEKDSLVEFGLHLKTVEMKVGSTHVAFVEYVLNPSNFWVRTDSHQNEFRDLMKKIADLYDSRGDEELLLEKPEPGSLCCARYVKDRHFYRAVVTGVVGCKADVYFLDFGNTESVPFYEVKVLPPELCELPALAMCCSLAHAFPVEDVWVKNATDFFRAAVFNRTLLLQVVAKKDDRYVVDVRCPGTSEVVSAVTLMVEAGYAEYWEVKSECAPEGENDYAKSGFEPEPPKRSFSQERSATSRSDSTGVRSAGRKRGSDAAEENTSPLPEFPGGPSSSSVDCSPRSSAQSRGENEPLYPYKVLAFEPGTVMDVRCSHFCSPGDFSCQLLSRVPELMLLMRRIQGYYGVHPDPYQIGEVACVAKSAQDGLWYRAAVTAPVTEGEVDVVLVDRGNRERVPLTDLRAMNPDFLILEGQAFTCSLNLIAPVSTESLKWTKEACVDFGDFVSTSAVLTCTVVSLLRVRPGHLCNVVDLQTPFVNVREFLISRGHAEQSVSSVPLPSPADLCSYSFSSFGIKLGSEEEVYLSHICSPRKFYCQLKRNSGNLDTIARKIAELGDHPGGPGWDGDGPRLCVARYLADGLPYRALATPINSSYLLVFFVDFGNEQIVERDKLIPISGDCLELLFTPMQAIRCYLTSLSPAAIPVELSVWFSDNFLGKPLRAVVVAKDSDGRLGLELFDGHQLLNQKIQSVLRFQERGGSRRALSGSRSSTPGRRDAREDANAGPRGCKIVDSGDEMFNRLSGEGSRTDPPSGFAETVDHAIGPNAARFQPLRATAGLDKSKPDSGNPASRREAQWRPRRGHPRTESGSAGEPDSDGTGEKSTWVSTERLTAGERRSAPPEARGVARPKYSALPQPDVNRNAKVEAYVSTADGPSSFYIHLAEHEPLILKLAEELNDGAMDTGQEKSVVGLEAGDLVAAEYAEDNAWYRAVISRVVTGESFEVEFIDYGNKAIVNVSQIHTLPGKFLAVPRLSIHSVLSGVEGDEFSELCSGEASAYFSAKVNDRLLTCEFLREHAQKWEVDIFYDGKSVTDDLREWIAGSERQNTASKGAGPVTGRRVGEGAETRAAAPALKPSKLGKIPREEIKPGQSEMAQVLQVSKLGGNFYVRLTKNAQVAADLTSWVAREAEDGRPLAAEEIEVGLECLAKSEETLKWYRATVKNRDFSKEKMLVFFIDRGTFEVVPLKDAKELSSEGRTIPRQAVPCKWVWMAGSGKAFDLGVLARSEVKILFLRYVDTAWEVDILVNDKSLLEYSNSISPDGKSKNRRSAKAPPGDPEILVTSVSGNSVKWAGLQRGERYLGFVTVVFDPSDFWIQLEDSFDTMRALFTMLSDLPPDLPTLPQDLVVTGSSGLIRFGCFDQWNRVEISKVSDKSVELVFIDYGFFACIPRSDLAHLKVVPRGLRYLPRLTYPCALYGVVPAMGKRWSEEARVLFRGLLSKPNLTFQMRGYNLGMKLQVDVSHERSSVAERLVAAGHAVYSADLVVGRQPSEVPRDPKTKGFRRLFEGRYSPDENGLSPCSEKEPPRPGIFKIQQEDVRENCSSERLHFGSVSAQRKTHHRKHESGSASEVASCEGAGSLEPCDDSKCEISSRENSKEDPPSGERWEAFNMSDPETETTAFDVEEETASKEWTEGSYGLETPF</sequence>
<reference evidence="3" key="2">
    <citation type="submission" date="2025-09" db="UniProtKB">
        <authorList>
            <consortium name="Ensembl"/>
        </authorList>
    </citation>
    <scope>IDENTIFICATION</scope>
    <source>
        <strain evidence="3">Glennie</strain>
    </source>
</reference>
<gene>
    <name evidence="3" type="primary">TDRD15</name>
</gene>
<dbReference type="InParanoid" id="A0A6I8N027"/>
<feature type="region of interest" description="Disordered" evidence="1">
    <location>
        <begin position="1946"/>
        <end position="1985"/>
    </location>
</feature>
<evidence type="ECO:0000256" key="1">
    <source>
        <dbReference type="SAM" id="MobiDB-lite"/>
    </source>
</evidence>
<dbReference type="InterPro" id="IPR047450">
    <property type="entry name" value="Tudor_TDRD15_rpt1"/>
</dbReference>
<dbReference type="Gene3D" id="2.30.30.140">
    <property type="match status" value="7"/>
</dbReference>
<dbReference type="Proteomes" id="UP000002279">
    <property type="component" value="Unplaced"/>
</dbReference>
<protein>
    <submittedName>
        <fullName evidence="3">Tudor domain containing 15</fullName>
    </submittedName>
</protein>
<dbReference type="RefSeq" id="XP_039768971.1">
    <property type="nucleotide sequence ID" value="XM_039913037.1"/>
</dbReference>